<dbReference type="EMBL" id="RBKS01000001">
    <property type="protein sequence ID" value="RKR75982.1"/>
    <property type="molecule type" value="Genomic_DNA"/>
</dbReference>
<keyword evidence="1" id="KW-1133">Transmembrane helix</keyword>
<comment type="caution">
    <text evidence="2">The sequence shown here is derived from an EMBL/GenBank/DDBJ whole genome shotgun (WGS) entry which is preliminary data.</text>
</comment>
<protein>
    <submittedName>
        <fullName evidence="2">Uncharacterized protein</fullName>
    </submittedName>
</protein>
<gene>
    <name evidence="2" type="ORF">C8E83_3146</name>
</gene>
<evidence type="ECO:0000313" key="3">
    <source>
        <dbReference type="Proteomes" id="UP000280008"/>
    </source>
</evidence>
<accession>A0A495IIY4</accession>
<dbReference type="RefSeq" id="WP_170159966.1">
    <property type="nucleotide sequence ID" value="NZ_RBKS01000001.1"/>
</dbReference>
<feature type="transmembrane region" description="Helical" evidence="1">
    <location>
        <begin position="24"/>
        <end position="42"/>
    </location>
</feature>
<name>A0A495IIY4_9MICO</name>
<proteinExistence type="predicted"/>
<keyword evidence="1" id="KW-0812">Transmembrane</keyword>
<keyword evidence="3" id="KW-1185">Reference proteome</keyword>
<keyword evidence="1" id="KW-0472">Membrane</keyword>
<reference evidence="2 3" key="1">
    <citation type="submission" date="2018-10" db="EMBL/GenBank/DDBJ databases">
        <title>Sequencing the genomes of 1000 actinobacteria strains.</title>
        <authorList>
            <person name="Klenk H.-P."/>
        </authorList>
    </citation>
    <scope>NUCLEOTIDE SEQUENCE [LARGE SCALE GENOMIC DNA]</scope>
    <source>
        <strain evidence="2 3">DSM 17894</strain>
    </source>
</reference>
<organism evidence="2 3">
    <name type="scientific">Frondihabitans australicus</name>
    <dbReference type="NCBI Taxonomy" id="386892"/>
    <lineage>
        <taxon>Bacteria</taxon>
        <taxon>Bacillati</taxon>
        <taxon>Actinomycetota</taxon>
        <taxon>Actinomycetes</taxon>
        <taxon>Micrococcales</taxon>
        <taxon>Microbacteriaceae</taxon>
        <taxon>Frondihabitans</taxon>
    </lineage>
</organism>
<sequence>MAVVTAGVTALAVGITFNDALMRTLGAVLLALQVGALAAWWLRVHRR</sequence>
<evidence type="ECO:0000256" key="1">
    <source>
        <dbReference type="SAM" id="Phobius"/>
    </source>
</evidence>
<dbReference type="Proteomes" id="UP000280008">
    <property type="component" value="Unassembled WGS sequence"/>
</dbReference>
<evidence type="ECO:0000313" key="2">
    <source>
        <dbReference type="EMBL" id="RKR75982.1"/>
    </source>
</evidence>
<dbReference type="AlphaFoldDB" id="A0A495IIY4"/>